<evidence type="ECO:0000256" key="5">
    <source>
        <dbReference type="RuleBase" id="RU362066"/>
    </source>
</evidence>
<accession>A0A3D9I7D5</accession>
<organism evidence="8 9">
    <name type="scientific">Cohnella lupini</name>
    <dbReference type="NCBI Taxonomy" id="1294267"/>
    <lineage>
        <taxon>Bacteria</taxon>
        <taxon>Bacillati</taxon>
        <taxon>Bacillota</taxon>
        <taxon>Bacilli</taxon>
        <taxon>Bacillales</taxon>
        <taxon>Paenibacillaceae</taxon>
        <taxon>Cohnella</taxon>
    </lineage>
</organism>
<comment type="subunit">
    <text evidence="2 5">Homopentamer.</text>
</comment>
<dbReference type="PANTHER" id="PTHR30288">
    <property type="entry name" value="FLAGELLAR CAP/ASSEMBLY PROTEIN FLID"/>
    <property type="match status" value="1"/>
</dbReference>
<dbReference type="OrthoDB" id="9776025at2"/>
<comment type="subcellular location">
    <subcellularLocation>
        <location evidence="5">Secreted</location>
    </subcellularLocation>
    <subcellularLocation>
        <location evidence="5">Bacterial flagellum</location>
    </subcellularLocation>
</comment>
<dbReference type="PANTHER" id="PTHR30288:SF0">
    <property type="entry name" value="FLAGELLAR HOOK-ASSOCIATED PROTEIN 2"/>
    <property type="match status" value="1"/>
</dbReference>
<dbReference type="RefSeq" id="WP_115993894.1">
    <property type="nucleotide sequence ID" value="NZ_QRDY01000010.1"/>
</dbReference>
<keyword evidence="9" id="KW-1185">Reference proteome</keyword>
<feature type="domain" description="Flagellar hook-associated protein 2 N-terminal" evidence="6">
    <location>
        <begin position="10"/>
        <end position="106"/>
    </location>
</feature>
<name>A0A3D9I7D5_9BACL</name>
<evidence type="ECO:0000259" key="6">
    <source>
        <dbReference type="Pfam" id="PF02465"/>
    </source>
</evidence>
<comment type="similarity">
    <text evidence="1 5">Belongs to the FliD family.</text>
</comment>
<evidence type="ECO:0000313" key="8">
    <source>
        <dbReference type="EMBL" id="RED57601.1"/>
    </source>
</evidence>
<keyword evidence="5" id="KW-0964">Secreted</keyword>
<keyword evidence="4 5" id="KW-0975">Bacterial flagellum</keyword>
<reference evidence="8 9" key="1">
    <citation type="submission" date="2018-07" db="EMBL/GenBank/DDBJ databases">
        <title>Genomic Encyclopedia of Type Strains, Phase III (KMG-III): the genomes of soil and plant-associated and newly described type strains.</title>
        <authorList>
            <person name="Whitman W."/>
        </authorList>
    </citation>
    <scope>NUCLEOTIDE SEQUENCE [LARGE SCALE GENOMIC DNA]</scope>
    <source>
        <strain evidence="8 9">CECT 8236</strain>
    </source>
</reference>
<keyword evidence="8" id="KW-0282">Flagellum</keyword>
<feature type="domain" description="Flagellar hook-associated protein 2 C-terminal" evidence="7">
    <location>
        <begin position="217"/>
        <end position="492"/>
    </location>
</feature>
<dbReference type="InterPro" id="IPR003481">
    <property type="entry name" value="FliD_N"/>
</dbReference>
<dbReference type="Proteomes" id="UP000256869">
    <property type="component" value="Unassembled WGS sequence"/>
</dbReference>
<comment type="caution">
    <text evidence="8">The sequence shown here is derived from an EMBL/GenBank/DDBJ whole genome shotgun (WGS) entry which is preliminary data.</text>
</comment>
<comment type="function">
    <text evidence="5">Required for morphogenesis and for the elongation of the flagellar filament by facilitating polymerization of the flagellin monomers at the tip of growing filament. Forms a capping structure, which prevents flagellin subunits (transported through the central channel of the flagellum) from leaking out without polymerization at the distal end.</text>
</comment>
<keyword evidence="8" id="KW-0966">Cell projection</keyword>
<evidence type="ECO:0000259" key="7">
    <source>
        <dbReference type="Pfam" id="PF07195"/>
    </source>
</evidence>
<keyword evidence="8" id="KW-0969">Cilium</keyword>
<evidence type="ECO:0000256" key="3">
    <source>
        <dbReference type="ARBA" id="ARBA00023054"/>
    </source>
</evidence>
<protein>
    <recommendedName>
        <fullName evidence="5">Flagellar hook-associated protein 2</fullName>
        <shortName evidence="5">HAP2</shortName>
    </recommendedName>
    <alternativeName>
        <fullName evidence="5">Flagellar cap protein</fullName>
    </alternativeName>
</protein>
<dbReference type="GO" id="GO:0005576">
    <property type="term" value="C:extracellular region"/>
    <property type="evidence" value="ECO:0007669"/>
    <property type="project" value="UniProtKB-SubCell"/>
</dbReference>
<dbReference type="Pfam" id="PF02465">
    <property type="entry name" value="FliD_N"/>
    <property type="match status" value="1"/>
</dbReference>
<evidence type="ECO:0000256" key="1">
    <source>
        <dbReference type="ARBA" id="ARBA00009764"/>
    </source>
</evidence>
<evidence type="ECO:0000256" key="2">
    <source>
        <dbReference type="ARBA" id="ARBA00011255"/>
    </source>
</evidence>
<dbReference type="Pfam" id="PF07195">
    <property type="entry name" value="FliD_C"/>
    <property type="match status" value="1"/>
</dbReference>
<dbReference type="AlphaFoldDB" id="A0A3D9I7D5"/>
<keyword evidence="3" id="KW-0175">Coiled coil</keyword>
<proteinExistence type="inferred from homology"/>
<dbReference type="GO" id="GO:0009421">
    <property type="term" value="C:bacterial-type flagellum filament cap"/>
    <property type="evidence" value="ECO:0007669"/>
    <property type="project" value="InterPro"/>
</dbReference>
<dbReference type="InterPro" id="IPR040026">
    <property type="entry name" value="FliD"/>
</dbReference>
<evidence type="ECO:0000256" key="4">
    <source>
        <dbReference type="ARBA" id="ARBA00023143"/>
    </source>
</evidence>
<dbReference type="InterPro" id="IPR010809">
    <property type="entry name" value="FliD_C"/>
</dbReference>
<dbReference type="GO" id="GO:0071973">
    <property type="term" value="P:bacterial-type flagellum-dependent cell motility"/>
    <property type="evidence" value="ECO:0007669"/>
    <property type="project" value="TreeGrafter"/>
</dbReference>
<evidence type="ECO:0000313" key="9">
    <source>
        <dbReference type="Proteomes" id="UP000256869"/>
    </source>
</evidence>
<sequence>MVTRISGLVSGMDIDSLVKDLMKAKRAPLDKLTQQKTTLEWQREQYRDINAKLVDFRNNKLFSYGLEGTINAKSISVAGNTSAVSVKANANAVAGNMSIEVTKLAAGATWKSAPGTGLGKVDLNTKLKDIGGSFNYTAVGGKITIQTGSSSIVLDENTDTLATMVSKLNNSKDANVNVFLDSQTGEMSITSKTTGTASAINVSSDILNNFGMVGTAGNDAELKINGIATTRSSNKFVENGLDITLNSASAGSATQLTIASNTDKIMETVKSFVKDYNEILELVNKKLGEEKFRTYTPLSSEQKKEMSDDEITLWESKARSGLLRNDSTFTSMISSFRLAAITDVNVNGTNVNLTSLGINTGDYTQRGKLVIDEAKLREAIEANPDQVIGFFTNKTTEGTVSPAASATNANNGLFSRIANITLTSVQELATKAGTSRVSTANDAAFNANSRIGEQLRLLDIRMSDMNRRLTLAEDQYYKKFTAMETAMNRYNAQSTSLFSNNS</sequence>
<gene>
    <name evidence="8" type="ORF">DFP95_11074</name>
</gene>
<dbReference type="GO" id="GO:0007155">
    <property type="term" value="P:cell adhesion"/>
    <property type="evidence" value="ECO:0007669"/>
    <property type="project" value="InterPro"/>
</dbReference>
<dbReference type="GO" id="GO:0009424">
    <property type="term" value="C:bacterial-type flagellum hook"/>
    <property type="evidence" value="ECO:0007669"/>
    <property type="project" value="UniProtKB-UniRule"/>
</dbReference>
<dbReference type="EMBL" id="QRDY01000010">
    <property type="protein sequence ID" value="RED57601.1"/>
    <property type="molecule type" value="Genomic_DNA"/>
</dbReference>